<dbReference type="eggNOG" id="COG0715">
    <property type="taxonomic scope" value="Bacteria"/>
</dbReference>
<proteinExistence type="predicted"/>
<organism evidence="3 4">
    <name type="scientific">Treponema saccharophilum DSM 2985</name>
    <dbReference type="NCBI Taxonomy" id="907348"/>
    <lineage>
        <taxon>Bacteria</taxon>
        <taxon>Pseudomonadati</taxon>
        <taxon>Spirochaetota</taxon>
        <taxon>Spirochaetia</taxon>
        <taxon>Spirochaetales</taxon>
        <taxon>Treponemataceae</taxon>
        <taxon>Treponema</taxon>
    </lineage>
</organism>
<keyword evidence="1" id="KW-0732">Signal</keyword>
<dbReference type="Pfam" id="PF09084">
    <property type="entry name" value="NMT1"/>
    <property type="match status" value="1"/>
</dbReference>
<protein>
    <submittedName>
        <fullName evidence="3">Putative transporter periplasmic protein</fullName>
    </submittedName>
</protein>
<evidence type="ECO:0000313" key="3">
    <source>
        <dbReference type="EMBL" id="EIC01547.1"/>
    </source>
</evidence>
<dbReference type="SUPFAM" id="SSF53850">
    <property type="entry name" value="Periplasmic binding protein-like II"/>
    <property type="match status" value="1"/>
</dbReference>
<name>H7ELK6_9SPIR</name>
<evidence type="ECO:0000259" key="2">
    <source>
        <dbReference type="Pfam" id="PF09084"/>
    </source>
</evidence>
<reference evidence="3 4" key="1">
    <citation type="submission" date="2011-09" db="EMBL/GenBank/DDBJ databases">
        <title>The draft genome of Treponema saccharophilum DSM 2985.</title>
        <authorList>
            <consortium name="US DOE Joint Genome Institute (JGI-PGF)"/>
            <person name="Lucas S."/>
            <person name="Copeland A."/>
            <person name="Lapidus A."/>
            <person name="Glavina del Rio T."/>
            <person name="Dalin E."/>
            <person name="Tice H."/>
            <person name="Bruce D."/>
            <person name="Goodwin L."/>
            <person name="Pitluck S."/>
            <person name="Peters L."/>
            <person name="Kyrpides N."/>
            <person name="Mavromatis K."/>
            <person name="Ivanova N."/>
            <person name="Markowitz V."/>
            <person name="Cheng J.-F."/>
            <person name="Hugenholtz P."/>
            <person name="Woyke T."/>
            <person name="Wu D."/>
            <person name="Gronow S."/>
            <person name="Wellnitz S."/>
            <person name="Brambilla E."/>
            <person name="Klenk H.-P."/>
            <person name="Eisen J.A."/>
        </authorList>
    </citation>
    <scope>NUCLEOTIDE SEQUENCE [LARGE SCALE GENOMIC DNA]</scope>
    <source>
        <strain evidence="3 4">DSM 2985</strain>
    </source>
</reference>
<keyword evidence="4" id="KW-1185">Reference proteome</keyword>
<dbReference type="PANTHER" id="PTHR30024:SF46">
    <property type="entry name" value="ABC TRANSPORTER, SUBSTRATE-BINDING LIPOPROTEIN"/>
    <property type="match status" value="1"/>
</dbReference>
<dbReference type="PIRSF" id="PIRSF027386">
    <property type="entry name" value="UCP027386_ABC_sbc_TM0202"/>
    <property type="match status" value="1"/>
</dbReference>
<dbReference type="InterPro" id="IPR015168">
    <property type="entry name" value="SsuA/THI5"/>
</dbReference>
<feature type="domain" description="SsuA/THI5-like" evidence="2">
    <location>
        <begin position="97"/>
        <end position="236"/>
    </location>
</feature>
<dbReference type="PATRIC" id="fig|907348.3.peg.1798"/>
<feature type="signal peptide" evidence="1">
    <location>
        <begin position="1"/>
        <end position="19"/>
    </location>
</feature>
<accession>H7ELK6</accession>
<sequence length="304" mass="32365">MRKIIAIAAALSLAASASAQKIGVLNGPSGIPCAPLMEKASEGTVPFEFEVFASAQTELPKLLKGEIDVGFLPPNVAAKVYNTSKNSLVCLGITGNGNIFLMTKDESVSSFRDLDGKTISCAGQGATPEYVAKFLMKKNSVSANLDFTTPNPEIAGVLIAGKFDYALVPEPFATVIETKDGSFRRAINISDEFKSAVKSDFPMTLLVANASYAKKHKKEIAKVIEEFRNALQWSNGNASEAGALVEKHSLGLKAAVAAKAIPNAALTWKTAKDGRADIEKILSVFLENAPESVGGKLPDKKFYY</sequence>
<feature type="chain" id="PRO_5003610225" evidence="1">
    <location>
        <begin position="20"/>
        <end position="304"/>
    </location>
</feature>
<dbReference type="OrthoDB" id="9814375at2"/>
<dbReference type="STRING" id="907348.TresaDRAFT_1156"/>
<gene>
    <name evidence="3" type="ORF">TresaDRAFT_1156</name>
</gene>
<dbReference type="InterPro" id="IPR027024">
    <property type="entry name" value="UCP027386_ABC_sbc_TM0202"/>
</dbReference>
<evidence type="ECO:0000313" key="4">
    <source>
        <dbReference type="Proteomes" id="UP000003571"/>
    </source>
</evidence>
<dbReference type="PANTHER" id="PTHR30024">
    <property type="entry name" value="ALIPHATIC SULFONATES-BINDING PROTEIN-RELATED"/>
    <property type="match status" value="1"/>
</dbReference>
<dbReference type="EMBL" id="AGRW01000049">
    <property type="protein sequence ID" value="EIC01547.1"/>
    <property type="molecule type" value="Genomic_DNA"/>
</dbReference>
<dbReference type="Proteomes" id="UP000003571">
    <property type="component" value="Unassembled WGS sequence"/>
</dbReference>
<evidence type="ECO:0000256" key="1">
    <source>
        <dbReference type="SAM" id="SignalP"/>
    </source>
</evidence>
<dbReference type="RefSeq" id="WP_002704857.1">
    <property type="nucleotide sequence ID" value="NZ_AGRW01000049.1"/>
</dbReference>
<comment type="caution">
    <text evidence="3">The sequence shown here is derived from an EMBL/GenBank/DDBJ whole genome shotgun (WGS) entry which is preliminary data.</text>
</comment>
<dbReference type="AlphaFoldDB" id="H7ELK6"/>
<dbReference type="Gene3D" id="3.40.190.10">
    <property type="entry name" value="Periplasmic binding protein-like II"/>
    <property type="match status" value="2"/>
</dbReference>